<evidence type="ECO:0000313" key="1">
    <source>
        <dbReference type="EMBL" id="PZG20627.1"/>
    </source>
</evidence>
<keyword evidence="2" id="KW-1185">Reference proteome</keyword>
<proteinExistence type="predicted"/>
<comment type="caution">
    <text evidence="1">The sequence shown here is derived from an EMBL/GenBank/DDBJ whole genome shotgun (WGS) entry which is preliminary data.</text>
</comment>
<sequence>MNETAWRHYAEPHWPRFYRYEVAEPGLRLARNRYGFSPAARGTAWIGMALVIGRHAYCVKWAYARLRREDDRG</sequence>
<reference evidence="1 2" key="1">
    <citation type="submission" date="2018-01" db="EMBL/GenBank/DDBJ databases">
        <title>Draft genome sequence of Nonomuraea sp. KC333.</title>
        <authorList>
            <person name="Sahin N."/>
            <person name="Saygin H."/>
            <person name="Ay H."/>
        </authorList>
    </citation>
    <scope>NUCLEOTIDE SEQUENCE [LARGE SCALE GENOMIC DNA]</scope>
    <source>
        <strain evidence="1 2">KC333</strain>
    </source>
</reference>
<dbReference type="Proteomes" id="UP000249304">
    <property type="component" value="Unassembled WGS sequence"/>
</dbReference>
<protein>
    <submittedName>
        <fullName evidence="1">Uncharacterized protein</fullName>
    </submittedName>
</protein>
<dbReference type="RefSeq" id="WP_111178011.1">
    <property type="nucleotide sequence ID" value="NZ_POUD01000024.1"/>
</dbReference>
<name>A0A2W2FG75_9ACTN</name>
<dbReference type="AlphaFoldDB" id="A0A2W2FG75"/>
<organism evidence="1 2">
    <name type="scientific">Nonomuraea aridisoli</name>
    <dbReference type="NCBI Taxonomy" id="2070368"/>
    <lineage>
        <taxon>Bacteria</taxon>
        <taxon>Bacillati</taxon>
        <taxon>Actinomycetota</taxon>
        <taxon>Actinomycetes</taxon>
        <taxon>Streptosporangiales</taxon>
        <taxon>Streptosporangiaceae</taxon>
        <taxon>Nonomuraea</taxon>
    </lineage>
</organism>
<gene>
    <name evidence="1" type="ORF">C1J01_08990</name>
</gene>
<accession>A0A2W2FG75</accession>
<evidence type="ECO:0000313" key="2">
    <source>
        <dbReference type="Proteomes" id="UP000249304"/>
    </source>
</evidence>
<dbReference type="EMBL" id="POUD01000024">
    <property type="protein sequence ID" value="PZG20627.1"/>
    <property type="molecule type" value="Genomic_DNA"/>
</dbReference>